<keyword evidence="1" id="KW-1133">Transmembrane helix</keyword>
<dbReference type="RefSeq" id="XP_017781767.1">
    <property type="nucleotide sequence ID" value="XM_017926278.1"/>
</dbReference>
<evidence type="ECO:0000256" key="1">
    <source>
        <dbReference type="SAM" id="Phobius"/>
    </source>
</evidence>
<gene>
    <name evidence="3" type="primary">LOC108566419</name>
</gene>
<sequence>MIKTKDSLASKLLIVSTVLGLTIFIGIYLVILLGFDSKKRECVSDNSTHEEAFGDSSDIEEVYTDKLIGRQYPHPFLNNFRGPPPASFSPTSDKNFAQLQGYSAPHYPRNIQEIINYITPEKPKPKRPQFHHDPFYPYKPKDPSDINLLATANLRFAPPIWKDIKTNPLMPSPTLYKPNYELPKPKKPIELTLNIFPMPNDEDGHFFGFASQNRAKFAHVIENESTKRQMRPRKMVIHLNVYTEESEEEIQRKIRIGNWEGLQDILMPPPPKQ</sequence>
<protein>
    <submittedName>
        <fullName evidence="3">Uncharacterized protein LOC108566419</fullName>
    </submittedName>
</protein>
<feature type="transmembrane region" description="Helical" evidence="1">
    <location>
        <begin position="12"/>
        <end position="35"/>
    </location>
</feature>
<evidence type="ECO:0000313" key="3">
    <source>
        <dbReference type="RefSeq" id="XP_017781767.1"/>
    </source>
</evidence>
<keyword evidence="2" id="KW-1185">Reference proteome</keyword>
<keyword evidence="1" id="KW-0812">Transmembrane</keyword>
<reference evidence="3" key="1">
    <citation type="submission" date="2025-08" db="UniProtKB">
        <authorList>
            <consortium name="RefSeq"/>
        </authorList>
    </citation>
    <scope>IDENTIFICATION</scope>
    <source>
        <tissue evidence="3">Whole Larva</tissue>
    </source>
</reference>
<organism evidence="2 3">
    <name type="scientific">Nicrophorus vespilloides</name>
    <name type="common">Boreal carrion beetle</name>
    <dbReference type="NCBI Taxonomy" id="110193"/>
    <lineage>
        <taxon>Eukaryota</taxon>
        <taxon>Metazoa</taxon>
        <taxon>Ecdysozoa</taxon>
        <taxon>Arthropoda</taxon>
        <taxon>Hexapoda</taxon>
        <taxon>Insecta</taxon>
        <taxon>Pterygota</taxon>
        <taxon>Neoptera</taxon>
        <taxon>Endopterygota</taxon>
        <taxon>Coleoptera</taxon>
        <taxon>Polyphaga</taxon>
        <taxon>Staphyliniformia</taxon>
        <taxon>Silphidae</taxon>
        <taxon>Nicrophorinae</taxon>
        <taxon>Nicrophorus</taxon>
    </lineage>
</organism>
<proteinExistence type="predicted"/>
<dbReference type="GeneID" id="108566419"/>
<dbReference type="Proteomes" id="UP000695000">
    <property type="component" value="Unplaced"/>
</dbReference>
<name>A0ABM1N4L7_NICVS</name>
<keyword evidence="1" id="KW-0472">Membrane</keyword>
<evidence type="ECO:0000313" key="2">
    <source>
        <dbReference type="Proteomes" id="UP000695000"/>
    </source>
</evidence>
<accession>A0ABM1N4L7</accession>